<keyword evidence="2" id="KW-0479">Metal-binding</keyword>
<proteinExistence type="predicted"/>
<dbReference type="OrthoDB" id="2563500at2759"/>
<dbReference type="CDD" id="cd12148">
    <property type="entry name" value="fungal_TF_MHR"/>
    <property type="match status" value="1"/>
</dbReference>
<evidence type="ECO:0000259" key="7">
    <source>
        <dbReference type="Pfam" id="PF04082"/>
    </source>
</evidence>
<feature type="region of interest" description="Disordered" evidence="6">
    <location>
        <begin position="551"/>
        <end position="572"/>
    </location>
</feature>
<accession>A0A319EPI7</accession>
<comment type="subcellular location">
    <subcellularLocation>
        <location evidence="1">Nucleus</location>
    </subcellularLocation>
</comment>
<keyword evidence="3" id="KW-0805">Transcription regulation</keyword>
<evidence type="ECO:0000256" key="5">
    <source>
        <dbReference type="ARBA" id="ARBA00023242"/>
    </source>
</evidence>
<dbReference type="GO" id="GO:0005634">
    <property type="term" value="C:nucleus"/>
    <property type="evidence" value="ECO:0007669"/>
    <property type="project" value="UniProtKB-SubCell"/>
</dbReference>
<dbReference type="PANTHER" id="PTHR47338">
    <property type="entry name" value="ZN(II)2CYS6 TRANSCRIPTION FACTOR (EUROFUNG)-RELATED"/>
    <property type="match status" value="1"/>
</dbReference>
<dbReference type="EMBL" id="KZ826318">
    <property type="protein sequence ID" value="PYI11251.1"/>
    <property type="molecule type" value="Genomic_DNA"/>
</dbReference>
<dbReference type="InterPro" id="IPR007219">
    <property type="entry name" value="XnlR_reg_dom"/>
</dbReference>
<dbReference type="Proteomes" id="UP000248423">
    <property type="component" value="Unassembled WGS sequence"/>
</dbReference>
<keyword evidence="5" id="KW-0539">Nucleus</keyword>
<dbReference type="GO" id="GO:0000981">
    <property type="term" value="F:DNA-binding transcription factor activity, RNA polymerase II-specific"/>
    <property type="evidence" value="ECO:0007669"/>
    <property type="project" value="InterPro"/>
</dbReference>
<dbReference type="GO" id="GO:0008270">
    <property type="term" value="F:zinc ion binding"/>
    <property type="evidence" value="ECO:0007669"/>
    <property type="project" value="InterPro"/>
</dbReference>
<dbReference type="Pfam" id="PF04082">
    <property type="entry name" value="Fungal_trans"/>
    <property type="match status" value="1"/>
</dbReference>
<evidence type="ECO:0000313" key="8">
    <source>
        <dbReference type="EMBL" id="PYI11251.1"/>
    </source>
</evidence>
<protein>
    <recommendedName>
        <fullName evidence="7">Xylanolytic transcriptional activator regulatory domain-containing protein</fullName>
    </recommendedName>
</protein>
<organism evidence="8 9">
    <name type="scientific">Aspergillus sclerotiicarbonarius (strain CBS 121057 / IBT 28362)</name>
    <dbReference type="NCBI Taxonomy" id="1448318"/>
    <lineage>
        <taxon>Eukaryota</taxon>
        <taxon>Fungi</taxon>
        <taxon>Dikarya</taxon>
        <taxon>Ascomycota</taxon>
        <taxon>Pezizomycotina</taxon>
        <taxon>Eurotiomycetes</taxon>
        <taxon>Eurotiomycetidae</taxon>
        <taxon>Eurotiales</taxon>
        <taxon>Aspergillaceae</taxon>
        <taxon>Aspergillus</taxon>
        <taxon>Aspergillus subgen. Circumdati</taxon>
    </lineage>
</organism>
<evidence type="ECO:0000256" key="3">
    <source>
        <dbReference type="ARBA" id="ARBA00023015"/>
    </source>
</evidence>
<dbReference type="PANTHER" id="PTHR47338:SF7">
    <property type="entry name" value="ZN(II)2CYS6 TRANSCRIPTION FACTOR (EUROFUNG)"/>
    <property type="match status" value="1"/>
</dbReference>
<evidence type="ECO:0000256" key="4">
    <source>
        <dbReference type="ARBA" id="ARBA00023163"/>
    </source>
</evidence>
<evidence type="ECO:0000256" key="6">
    <source>
        <dbReference type="SAM" id="MobiDB-lite"/>
    </source>
</evidence>
<dbReference type="AlphaFoldDB" id="A0A319EPI7"/>
<dbReference type="GO" id="GO:0003677">
    <property type="term" value="F:DNA binding"/>
    <property type="evidence" value="ECO:0007669"/>
    <property type="project" value="InterPro"/>
</dbReference>
<gene>
    <name evidence="8" type="ORF">BO78DRAFT_425770</name>
</gene>
<dbReference type="VEuPathDB" id="FungiDB:BO78DRAFT_425770"/>
<dbReference type="GO" id="GO:0006351">
    <property type="term" value="P:DNA-templated transcription"/>
    <property type="evidence" value="ECO:0007669"/>
    <property type="project" value="InterPro"/>
</dbReference>
<sequence length="667" mass="74822">MSVVGADVSDDPEPMSTSSQPLVWKTWALHFPPFHYIRYEQPTEPKHASSVELERSAATVDGVRVETAIACNSVALSKEAVCLSGNQNDSARDELKRGRECFYSSPVDGSVPSKNTQGQYALVQEPGRPNGILHDQDSEPVGEDEHFNFPDRQRLELAFNTFFTHIHPLPGYAFLHRASLYDRLDRGDIDTCLLLSITAISTLLTDTDPLNRKYAVQCLTKAEEEVMSHLNQPSIIRSQALLLVIRCKMCIGEYPLAFSQVAMLSRMAFSLRLNYQGTGTSFLAIEARRRLMWAIYMLDTNWAGGLLEFTTCHVDAIHIGLPCKEEEYELDIRPSREVQLHSLSEIPGLLAADICVAYLRDQILRTTKRFAAGVCTPSHIMHGIHERENQLQAFYHRLPPSNTYSKRNLRLRAHSPWLCRFVFLHLLWHQCHCDLYRCLTPGLVESIPDTTLDQLNDTFLVQCRSRCAFHAEKVAEIITSLLQLGVKLPVLPMEIAVWAYQCIRLLIHTARQLGREKLVAYANSCLEMVMFISHTSPAVQQIGSDLKSLLEESENPPTAEKVSEPDRAMGSETAPRQILSIHSLISRSVFVDESEEPALLDCPPAAGPERYEESGGSDDIPSTLPSYAIDPLDGVWLPDGSVVDGWEGQAGFDLIRQMQWDGMGYLT</sequence>
<dbReference type="InterPro" id="IPR050815">
    <property type="entry name" value="TF_fung"/>
</dbReference>
<evidence type="ECO:0000256" key="2">
    <source>
        <dbReference type="ARBA" id="ARBA00022723"/>
    </source>
</evidence>
<name>A0A319EPI7_ASPSB</name>
<evidence type="ECO:0000256" key="1">
    <source>
        <dbReference type="ARBA" id="ARBA00004123"/>
    </source>
</evidence>
<dbReference type="STRING" id="1448318.A0A319EPI7"/>
<keyword evidence="9" id="KW-1185">Reference proteome</keyword>
<keyword evidence="4" id="KW-0804">Transcription</keyword>
<feature type="domain" description="Xylanolytic transcriptional activator regulatory" evidence="7">
    <location>
        <begin position="160"/>
        <end position="333"/>
    </location>
</feature>
<evidence type="ECO:0000313" key="9">
    <source>
        <dbReference type="Proteomes" id="UP000248423"/>
    </source>
</evidence>
<feature type="region of interest" description="Disordered" evidence="6">
    <location>
        <begin position="598"/>
        <end position="624"/>
    </location>
</feature>
<reference evidence="8 9" key="1">
    <citation type="submission" date="2018-02" db="EMBL/GenBank/DDBJ databases">
        <title>The genomes of Aspergillus section Nigri reveals drivers in fungal speciation.</title>
        <authorList>
            <consortium name="DOE Joint Genome Institute"/>
            <person name="Vesth T.C."/>
            <person name="Nybo J."/>
            <person name="Theobald S."/>
            <person name="Brandl J."/>
            <person name="Frisvad J.C."/>
            <person name="Nielsen K.F."/>
            <person name="Lyhne E.K."/>
            <person name="Kogle M.E."/>
            <person name="Kuo A."/>
            <person name="Riley R."/>
            <person name="Clum A."/>
            <person name="Nolan M."/>
            <person name="Lipzen A."/>
            <person name="Salamov A."/>
            <person name="Henrissat B."/>
            <person name="Wiebenga A."/>
            <person name="De vries R.P."/>
            <person name="Grigoriev I.V."/>
            <person name="Mortensen U.H."/>
            <person name="Andersen M.R."/>
            <person name="Baker S.E."/>
        </authorList>
    </citation>
    <scope>NUCLEOTIDE SEQUENCE [LARGE SCALE GENOMIC DNA]</scope>
    <source>
        <strain evidence="8 9">CBS 121057</strain>
    </source>
</reference>